<feature type="domain" description="Reverse transcriptase" evidence="2">
    <location>
        <begin position="183"/>
        <end position="333"/>
    </location>
</feature>
<dbReference type="InterPro" id="IPR000477">
    <property type="entry name" value="RT_dom"/>
</dbReference>
<reference evidence="3" key="1">
    <citation type="submission" date="2021-03" db="EMBL/GenBank/DDBJ databases">
        <title>Draft genome sequence of rust myrtle Austropuccinia psidii MF-1, a brazilian biotype.</title>
        <authorList>
            <person name="Quecine M.C."/>
            <person name="Pachon D.M.R."/>
            <person name="Bonatelli M.L."/>
            <person name="Correr F.H."/>
            <person name="Franceschini L.M."/>
            <person name="Leite T.F."/>
            <person name="Margarido G.R.A."/>
            <person name="Almeida C.A."/>
            <person name="Ferrarezi J.A."/>
            <person name="Labate C.A."/>
        </authorList>
    </citation>
    <scope>NUCLEOTIDE SEQUENCE</scope>
    <source>
        <strain evidence="3">MF-1</strain>
    </source>
</reference>
<dbReference type="InterPro" id="IPR053134">
    <property type="entry name" value="RNA-dir_DNA_polymerase"/>
</dbReference>
<dbReference type="AlphaFoldDB" id="A0A9Q3CX20"/>
<keyword evidence="4" id="KW-1185">Reference proteome</keyword>
<name>A0A9Q3CX20_9BASI</name>
<sequence>MVFGCHAGALVLSHRLTFLSFFCPSPFHHDPQSLVPSRDEVFKGIRDFGEDVAISSPHLFQWDMDLPPLSFDESVEAQWADEEETEEIETVLKVFPPTYHYCLNSLSKVKGEKLPPHHSSDDNIKLEGLLPPIGVINSLLNKEPEKIWAYIPENVDKCFIRPRSSSTGEPGLFVHKRDVGLHLCVDYHKLNASMRKNRYPVPPMNQLLTVFNGSTTFSKIDLCGADTLLRIKEGDEDLTAFRTKYCSYEYLVMPFALTNAPASFQYLVSDIFGDSLDIFVVVYLYDNMAFASPGEENFKHMSTFLQRLRENNMFSKASKCVFHASSLEYLGYVVSSHSLKMDYSNIQQILHWCQPKKIKALQSFHGFGNLY</sequence>
<organism evidence="3 4">
    <name type="scientific">Austropuccinia psidii MF-1</name>
    <dbReference type="NCBI Taxonomy" id="1389203"/>
    <lineage>
        <taxon>Eukaryota</taxon>
        <taxon>Fungi</taxon>
        <taxon>Dikarya</taxon>
        <taxon>Basidiomycota</taxon>
        <taxon>Pucciniomycotina</taxon>
        <taxon>Pucciniomycetes</taxon>
        <taxon>Pucciniales</taxon>
        <taxon>Sphaerophragmiaceae</taxon>
        <taxon>Austropuccinia</taxon>
    </lineage>
</organism>
<dbReference type="Pfam" id="PF00078">
    <property type="entry name" value="RVT_1"/>
    <property type="match status" value="1"/>
</dbReference>
<proteinExistence type="predicted"/>
<dbReference type="Proteomes" id="UP000765509">
    <property type="component" value="Unassembled WGS sequence"/>
</dbReference>
<evidence type="ECO:0000313" key="3">
    <source>
        <dbReference type="EMBL" id="MBW0492856.1"/>
    </source>
</evidence>
<dbReference type="OrthoDB" id="2446696at2759"/>
<evidence type="ECO:0000259" key="2">
    <source>
        <dbReference type="Pfam" id="PF00078"/>
    </source>
</evidence>
<dbReference type="Gene3D" id="3.10.10.10">
    <property type="entry name" value="HIV Type 1 Reverse Transcriptase, subunit A, domain 1"/>
    <property type="match status" value="1"/>
</dbReference>
<evidence type="ECO:0000313" key="4">
    <source>
        <dbReference type="Proteomes" id="UP000765509"/>
    </source>
</evidence>
<gene>
    <name evidence="3" type="ORF">O181_032571</name>
</gene>
<evidence type="ECO:0000256" key="1">
    <source>
        <dbReference type="SAM" id="SignalP"/>
    </source>
</evidence>
<feature type="chain" id="PRO_5040376051" description="Reverse transcriptase domain-containing protein" evidence="1">
    <location>
        <begin position="20"/>
        <end position="371"/>
    </location>
</feature>
<dbReference type="InterPro" id="IPR043128">
    <property type="entry name" value="Rev_trsase/Diguanyl_cyclase"/>
</dbReference>
<dbReference type="PANTHER" id="PTHR24559:SF440">
    <property type="entry name" value="RIBONUCLEASE H"/>
    <property type="match status" value="1"/>
</dbReference>
<feature type="signal peptide" evidence="1">
    <location>
        <begin position="1"/>
        <end position="19"/>
    </location>
</feature>
<dbReference type="EMBL" id="AVOT02011787">
    <property type="protein sequence ID" value="MBW0492856.1"/>
    <property type="molecule type" value="Genomic_DNA"/>
</dbReference>
<dbReference type="Gene3D" id="3.30.70.270">
    <property type="match status" value="1"/>
</dbReference>
<comment type="caution">
    <text evidence="3">The sequence shown here is derived from an EMBL/GenBank/DDBJ whole genome shotgun (WGS) entry which is preliminary data.</text>
</comment>
<keyword evidence="1" id="KW-0732">Signal</keyword>
<dbReference type="InterPro" id="IPR043502">
    <property type="entry name" value="DNA/RNA_pol_sf"/>
</dbReference>
<dbReference type="SUPFAM" id="SSF56672">
    <property type="entry name" value="DNA/RNA polymerases"/>
    <property type="match status" value="1"/>
</dbReference>
<protein>
    <recommendedName>
        <fullName evidence="2">Reverse transcriptase domain-containing protein</fullName>
    </recommendedName>
</protein>
<dbReference type="CDD" id="cd01647">
    <property type="entry name" value="RT_LTR"/>
    <property type="match status" value="1"/>
</dbReference>
<accession>A0A9Q3CX20</accession>
<dbReference type="PANTHER" id="PTHR24559">
    <property type="entry name" value="TRANSPOSON TY3-I GAG-POL POLYPROTEIN"/>
    <property type="match status" value="1"/>
</dbReference>